<reference evidence="9" key="1">
    <citation type="submission" date="2023-03" db="UniProtKB">
        <authorList>
            <consortium name="EnsemblPlants"/>
        </authorList>
    </citation>
    <scope>IDENTIFICATION</scope>
</reference>
<dbReference type="InterPro" id="IPR043519">
    <property type="entry name" value="NT_sf"/>
</dbReference>
<evidence type="ECO:0000256" key="3">
    <source>
        <dbReference type="ARBA" id="ARBA00022837"/>
    </source>
</evidence>
<accession>A0A9I9CPT9</accession>
<dbReference type="GO" id="GO:0015969">
    <property type="term" value="P:guanosine tetraphosphate metabolic process"/>
    <property type="evidence" value="ECO:0007669"/>
    <property type="project" value="InterPro"/>
</dbReference>
<evidence type="ECO:0000256" key="5">
    <source>
        <dbReference type="ARBA" id="ARBA00023134"/>
    </source>
</evidence>
<keyword evidence="4" id="KW-0346">Stress response</keyword>
<dbReference type="InterPro" id="IPR011992">
    <property type="entry name" value="EF-hand-dom_pair"/>
</dbReference>
<evidence type="ECO:0000256" key="2">
    <source>
        <dbReference type="ARBA" id="ARBA00013251"/>
    </source>
</evidence>
<dbReference type="Pfam" id="PF04607">
    <property type="entry name" value="RelA_SpoT"/>
    <property type="match status" value="1"/>
</dbReference>
<dbReference type="EC" id="2.7.6.5" evidence="2"/>
<dbReference type="SMART" id="SM00954">
    <property type="entry name" value="RelA_SpoT"/>
    <property type="match status" value="1"/>
</dbReference>
<keyword evidence="3" id="KW-0106">Calcium</keyword>
<evidence type="ECO:0000259" key="7">
    <source>
        <dbReference type="PROSITE" id="PS50222"/>
    </source>
</evidence>
<keyword evidence="6" id="KW-0732">Signal</keyword>
<sequence>LLLLLLLLLFIESSFRTQQWLCSFQIKLQKPTTMELFTALNPSPDLHFHYLRSLADTHHLPLPNLLLRHPRRSLNSLSRYRLLHLRASSTSGIPDLPTSVPEQAGGKLVVELIGAFNELTDRMNLTSTSSSVILFVTLKLSIPILQSLPLLPDGRSPLSKALCVALILADLQMDAEVISAGILREVMEAGGISLQEVKNQIGISTAHLLHESLRVKHIPSRVDIFDDDSSAALRKFCLTYYDIRALILDLALKLDMMRNLQSLPRYQQQMVSLEVLKIHAPLAFAVGANFLSLQLEDLSFRYLFPCSYFYVDSWLRSHESGSTSLIETYKDQLAQSLKNDPILTNMVEDISVKGRYKSRSSTMKKLLKDGRKLEEVNDILGLRVILKPKAGTDMGERACYRACEIIKSQWKEIPHRTKDYIASPKPNGYKSLHMAVDVSNESQTKPLMEIQIRTTEMDKLAAGGTASHSLYKGGLTDPEEAKRLKAKMLAAAELAALRLNDFPSSNYRGIHTNQRGRVFGLLDKNGDGRISIEELVDVMEDLGVGAPGEDAREMMQLLDSNSDGSLSSDEFDFFQKQVEFIRSLENRDDQYKAILNHKLQNDDDSGLIQVYSEELGNRLAT</sequence>
<dbReference type="InterPro" id="IPR007685">
    <property type="entry name" value="RelA_SpoT"/>
</dbReference>
<feature type="chain" id="PRO_5039928397" description="GTP diphosphokinase" evidence="6">
    <location>
        <begin position="18"/>
        <end position="621"/>
    </location>
</feature>
<protein>
    <recommendedName>
        <fullName evidence="2">GTP diphosphokinase</fullName>
        <ecNumber evidence="2">2.7.6.5</ecNumber>
    </recommendedName>
</protein>
<dbReference type="PROSITE" id="PS51831">
    <property type="entry name" value="HD"/>
    <property type="match status" value="1"/>
</dbReference>
<comment type="similarity">
    <text evidence="1">Belongs to the RelA/SpoT family.</text>
</comment>
<dbReference type="CDD" id="cd05399">
    <property type="entry name" value="NT_Rel-Spo_like"/>
    <property type="match status" value="1"/>
</dbReference>
<dbReference type="SUPFAM" id="SSF109604">
    <property type="entry name" value="HD-domain/PDEase-like"/>
    <property type="match status" value="1"/>
</dbReference>
<name>A0A9I9CPT9_CUCME</name>
<organism evidence="9">
    <name type="scientific">Cucumis melo</name>
    <name type="common">Muskmelon</name>
    <dbReference type="NCBI Taxonomy" id="3656"/>
    <lineage>
        <taxon>Eukaryota</taxon>
        <taxon>Viridiplantae</taxon>
        <taxon>Streptophyta</taxon>
        <taxon>Embryophyta</taxon>
        <taxon>Tracheophyta</taxon>
        <taxon>Spermatophyta</taxon>
        <taxon>Magnoliopsida</taxon>
        <taxon>eudicotyledons</taxon>
        <taxon>Gunneridae</taxon>
        <taxon>Pentapetalae</taxon>
        <taxon>rosids</taxon>
        <taxon>fabids</taxon>
        <taxon>Cucurbitales</taxon>
        <taxon>Cucurbitaceae</taxon>
        <taxon>Benincaseae</taxon>
        <taxon>Cucumis</taxon>
    </lineage>
</organism>
<dbReference type="GO" id="GO:0008728">
    <property type="term" value="F:GTP diphosphokinase activity"/>
    <property type="evidence" value="ECO:0007669"/>
    <property type="project" value="UniProtKB-EC"/>
</dbReference>
<dbReference type="SMART" id="SM00054">
    <property type="entry name" value="EFh"/>
    <property type="match status" value="2"/>
</dbReference>
<evidence type="ECO:0000313" key="9">
    <source>
        <dbReference type="EnsemblPlants" id="MELO3C006759.2.1"/>
    </source>
</evidence>
<dbReference type="AlphaFoldDB" id="A0A9I9CPT9"/>
<dbReference type="EnsemblPlants" id="MELO3C006759.2.1">
    <property type="protein sequence ID" value="MELO3C006759.2.1"/>
    <property type="gene ID" value="MELO3C006759.2"/>
</dbReference>
<dbReference type="Gene3D" id="1.10.238.10">
    <property type="entry name" value="EF-hand"/>
    <property type="match status" value="1"/>
</dbReference>
<dbReference type="PANTHER" id="PTHR21262">
    <property type="entry name" value="GUANOSINE-3',5'-BIS DIPHOSPHATE 3'-PYROPHOSPHOHYDROLASE"/>
    <property type="match status" value="1"/>
</dbReference>
<feature type="signal peptide" evidence="6">
    <location>
        <begin position="1"/>
        <end position="17"/>
    </location>
</feature>
<dbReference type="SUPFAM" id="SSF47473">
    <property type="entry name" value="EF-hand"/>
    <property type="match status" value="1"/>
</dbReference>
<evidence type="ECO:0000256" key="4">
    <source>
        <dbReference type="ARBA" id="ARBA00023016"/>
    </source>
</evidence>
<evidence type="ECO:0000259" key="8">
    <source>
        <dbReference type="PROSITE" id="PS51831"/>
    </source>
</evidence>
<dbReference type="CDD" id="cd00051">
    <property type="entry name" value="EFh"/>
    <property type="match status" value="1"/>
</dbReference>
<dbReference type="InterPro" id="IPR006674">
    <property type="entry name" value="HD_domain"/>
</dbReference>
<proteinExistence type="inferred from homology"/>
<dbReference type="FunFam" id="1.10.3210.10:FF:000019">
    <property type="entry name" value="Probable GTP diphosphokinase CRSH, chloroplastic"/>
    <property type="match status" value="1"/>
</dbReference>
<dbReference type="GO" id="GO:0005525">
    <property type="term" value="F:GTP binding"/>
    <property type="evidence" value="ECO:0007669"/>
    <property type="project" value="UniProtKB-KW"/>
</dbReference>
<feature type="domain" description="EF-hand" evidence="7">
    <location>
        <begin position="517"/>
        <end position="545"/>
    </location>
</feature>
<dbReference type="Pfam" id="PF13328">
    <property type="entry name" value="HD_4"/>
    <property type="match status" value="1"/>
</dbReference>
<dbReference type="InterPro" id="IPR018247">
    <property type="entry name" value="EF_Hand_1_Ca_BS"/>
</dbReference>
<evidence type="ECO:0000256" key="6">
    <source>
        <dbReference type="SAM" id="SignalP"/>
    </source>
</evidence>
<dbReference type="SUPFAM" id="SSF81301">
    <property type="entry name" value="Nucleotidyltransferase"/>
    <property type="match status" value="1"/>
</dbReference>
<dbReference type="PROSITE" id="PS00018">
    <property type="entry name" value="EF_HAND_1"/>
    <property type="match status" value="2"/>
</dbReference>
<dbReference type="GO" id="GO:0005509">
    <property type="term" value="F:calcium ion binding"/>
    <property type="evidence" value="ECO:0007669"/>
    <property type="project" value="InterPro"/>
</dbReference>
<keyword evidence="5" id="KW-0342">GTP-binding</keyword>
<dbReference type="FunFam" id="3.30.460.10:FF:000025">
    <property type="entry name" value="probable GTP diphosphokinase CRSH, chloroplastic"/>
    <property type="match status" value="1"/>
</dbReference>
<dbReference type="PANTHER" id="PTHR21262:SF12">
    <property type="entry name" value="GTP DIPHOSPHOKINASE CRSH, CHLOROPLASTIC-RELATED"/>
    <property type="match status" value="1"/>
</dbReference>
<feature type="domain" description="EF-hand" evidence="7">
    <location>
        <begin position="546"/>
        <end position="581"/>
    </location>
</feature>
<dbReference type="Gene3D" id="1.10.3210.10">
    <property type="entry name" value="Hypothetical protein af1432"/>
    <property type="match status" value="1"/>
</dbReference>
<dbReference type="Gramene" id="MELO3C006759.2.1">
    <property type="protein sequence ID" value="MELO3C006759.2.1"/>
    <property type="gene ID" value="MELO3C006759.2"/>
</dbReference>
<dbReference type="InterPro" id="IPR002048">
    <property type="entry name" value="EF_hand_dom"/>
</dbReference>
<keyword evidence="5" id="KW-0547">Nucleotide-binding</keyword>
<dbReference type="Gene3D" id="3.30.460.10">
    <property type="entry name" value="Beta Polymerase, domain 2"/>
    <property type="match status" value="1"/>
</dbReference>
<dbReference type="Pfam" id="PF13499">
    <property type="entry name" value="EF-hand_7"/>
    <property type="match status" value="1"/>
</dbReference>
<dbReference type="PROSITE" id="PS50222">
    <property type="entry name" value="EF_HAND_2"/>
    <property type="match status" value="2"/>
</dbReference>
<evidence type="ECO:0000256" key="1">
    <source>
        <dbReference type="ARBA" id="ARBA00007476"/>
    </source>
</evidence>
<feature type="domain" description="HD" evidence="8">
    <location>
        <begin position="157"/>
        <end position="257"/>
    </location>
</feature>